<dbReference type="InterPro" id="IPR051059">
    <property type="entry name" value="VerF-like"/>
</dbReference>
<sequence length="418" mass="47338">MPPRISSDTVGPPFQCSYPGCRAQYRRKEHLNRHVANHAQGDRFSCPYCERTLTRSDLLRRHIWNYHPRKQPLPSRTRKACSTCHIRKQRCTGGSPCNACQRRGITCSLTENGNAQEGCNIDKNINNLQRPPDIQVGSALSKSNINSFSSSDISRWVAHDYIDIYFKNFHPVWPFLHPGTFDLSKEPCILIQSIVMIGLWIEGGQNARDVAVDLHHKLCTAIRAQMDQWFIPESGSPQNTSTSWPMATYQSVLLHVIFALFNAKEQKLPGLSLRYPLQPDEYELLVRLVQSCRRLGMFSYPNMLARHGPTAPLALVWVNVEEIKRFGLALYKVCRMCTPSDSTGGDINDAKRELLGLHDLSFCMPDSDEVWNAPLSVGSEILQKVASQTNLRDNRDSKGWISQTSTVLHDTGVAFDWI</sequence>
<dbReference type="PANTHER" id="PTHR40626">
    <property type="entry name" value="MIP31509P"/>
    <property type="match status" value="1"/>
</dbReference>
<keyword evidence="5" id="KW-0862">Zinc</keyword>
<organism evidence="13 14">
    <name type="scientific">Aspergillus leporis</name>
    <dbReference type="NCBI Taxonomy" id="41062"/>
    <lineage>
        <taxon>Eukaryota</taxon>
        <taxon>Fungi</taxon>
        <taxon>Dikarya</taxon>
        <taxon>Ascomycota</taxon>
        <taxon>Pezizomycotina</taxon>
        <taxon>Eurotiomycetes</taxon>
        <taxon>Eurotiomycetidae</taxon>
        <taxon>Eurotiales</taxon>
        <taxon>Aspergillaceae</taxon>
        <taxon>Aspergillus</taxon>
        <taxon>Aspergillus subgen. Circumdati</taxon>
    </lineage>
</organism>
<dbReference type="InterPro" id="IPR036864">
    <property type="entry name" value="Zn2-C6_fun-type_DNA-bd_sf"/>
</dbReference>
<proteinExistence type="predicted"/>
<dbReference type="PROSITE" id="PS50048">
    <property type="entry name" value="ZN2_CY6_FUNGAL_2"/>
    <property type="match status" value="1"/>
</dbReference>
<dbReference type="SMART" id="SM00355">
    <property type="entry name" value="ZnF_C2H2"/>
    <property type="match status" value="2"/>
</dbReference>
<dbReference type="InterPro" id="IPR001138">
    <property type="entry name" value="Zn2Cys6_DnaBD"/>
</dbReference>
<evidence type="ECO:0000259" key="12">
    <source>
        <dbReference type="PROSITE" id="PS50157"/>
    </source>
</evidence>
<dbReference type="PROSITE" id="PS00463">
    <property type="entry name" value="ZN2_CY6_FUNGAL_1"/>
    <property type="match status" value="1"/>
</dbReference>
<gene>
    <name evidence="13" type="ORF">BDV29DRAFT_169926</name>
</gene>
<dbReference type="GO" id="GO:0000981">
    <property type="term" value="F:DNA-binding transcription factor activity, RNA polymerase II-specific"/>
    <property type="evidence" value="ECO:0007669"/>
    <property type="project" value="InterPro"/>
</dbReference>
<keyword evidence="4 10" id="KW-0863">Zinc-finger</keyword>
<name>A0A5N5XAM0_9EURO</name>
<evidence type="ECO:0000256" key="5">
    <source>
        <dbReference type="ARBA" id="ARBA00022833"/>
    </source>
</evidence>
<dbReference type="GO" id="GO:0009893">
    <property type="term" value="P:positive regulation of metabolic process"/>
    <property type="evidence" value="ECO:0007669"/>
    <property type="project" value="UniProtKB-ARBA"/>
</dbReference>
<evidence type="ECO:0000256" key="3">
    <source>
        <dbReference type="ARBA" id="ARBA00022737"/>
    </source>
</evidence>
<dbReference type="PANTHER" id="PTHR40626:SF36">
    <property type="entry name" value="TRANSCRIPTION FACTOR WITH C2H2 AND ZN(2)-CYS(6) DNA BINDING DOMAIN (EUROFUNG)"/>
    <property type="match status" value="1"/>
</dbReference>
<dbReference type="GO" id="GO:0005634">
    <property type="term" value="C:nucleus"/>
    <property type="evidence" value="ECO:0007669"/>
    <property type="project" value="UniProtKB-SubCell"/>
</dbReference>
<dbReference type="GO" id="GO:0006351">
    <property type="term" value="P:DNA-templated transcription"/>
    <property type="evidence" value="ECO:0007669"/>
    <property type="project" value="InterPro"/>
</dbReference>
<evidence type="ECO:0000256" key="7">
    <source>
        <dbReference type="ARBA" id="ARBA00023125"/>
    </source>
</evidence>
<dbReference type="PROSITE" id="PS50157">
    <property type="entry name" value="ZINC_FINGER_C2H2_2"/>
    <property type="match status" value="2"/>
</dbReference>
<dbReference type="Pfam" id="PF04082">
    <property type="entry name" value="Fungal_trans"/>
    <property type="match status" value="1"/>
</dbReference>
<evidence type="ECO:0000256" key="6">
    <source>
        <dbReference type="ARBA" id="ARBA00023015"/>
    </source>
</evidence>
<evidence type="ECO:0000256" key="8">
    <source>
        <dbReference type="ARBA" id="ARBA00023163"/>
    </source>
</evidence>
<feature type="domain" description="C2H2-type" evidence="12">
    <location>
        <begin position="14"/>
        <end position="43"/>
    </location>
</feature>
<dbReference type="OrthoDB" id="10261408at2759"/>
<dbReference type="Gene3D" id="3.30.160.60">
    <property type="entry name" value="Classic Zinc Finger"/>
    <property type="match status" value="1"/>
</dbReference>
<comment type="subcellular location">
    <subcellularLocation>
        <location evidence="1">Nucleus</location>
    </subcellularLocation>
</comment>
<evidence type="ECO:0000313" key="13">
    <source>
        <dbReference type="EMBL" id="KAB8076574.1"/>
    </source>
</evidence>
<evidence type="ECO:0000256" key="9">
    <source>
        <dbReference type="ARBA" id="ARBA00023242"/>
    </source>
</evidence>
<dbReference type="GO" id="GO:0008270">
    <property type="term" value="F:zinc ion binding"/>
    <property type="evidence" value="ECO:0007669"/>
    <property type="project" value="UniProtKB-KW"/>
</dbReference>
<feature type="domain" description="Zn(2)-C6 fungal-type" evidence="11">
    <location>
        <begin position="80"/>
        <end position="109"/>
    </location>
</feature>
<evidence type="ECO:0000256" key="1">
    <source>
        <dbReference type="ARBA" id="ARBA00004123"/>
    </source>
</evidence>
<accession>A0A5N5XAM0</accession>
<evidence type="ECO:0000313" key="14">
    <source>
        <dbReference type="Proteomes" id="UP000326565"/>
    </source>
</evidence>
<keyword evidence="14" id="KW-1185">Reference proteome</keyword>
<dbReference type="EMBL" id="ML732179">
    <property type="protein sequence ID" value="KAB8076574.1"/>
    <property type="molecule type" value="Genomic_DNA"/>
</dbReference>
<protein>
    <recommendedName>
        <fullName evidence="15">C6 and C2H2 transcription factor</fullName>
    </recommendedName>
</protein>
<dbReference type="Pfam" id="PF00172">
    <property type="entry name" value="Zn_clus"/>
    <property type="match status" value="1"/>
</dbReference>
<dbReference type="SMART" id="SM00066">
    <property type="entry name" value="GAL4"/>
    <property type="match status" value="1"/>
</dbReference>
<dbReference type="InterPro" id="IPR013087">
    <property type="entry name" value="Znf_C2H2_type"/>
</dbReference>
<keyword evidence="7" id="KW-0238">DNA-binding</keyword>
<keyword evidence="9" id="KW-0539">Nucleus</keyword>
<dbReference type="PROSITE" id="PS00028">
    <property type="entry name" value="ZINC_FINGER_C2H2_1"/>
    <property type="match status" value="2"/>
</dbReference>
<dbReference type="InterPro" id="IPR036236">
    <property type="entry name" value="Znf_C2H2_sf"/>
</dbReference>
<reference evidence="13 14" key="1">
    <citation type="submission" date="2019-04" db="EMBL/GenBank/DDBJ databases">
        <title>Friends and foes A comparative genomics study of 23 Aspergillus species from section Flavi.</title>
        <authorList>
            <consortium name="DOE Joint Genome Institute"/>
            <person name="Kjaerbolling I."/>
            <person name="Vesth T."/>
            <person name="Frisvad J.C."/>
            <person name="Nybo J.L."/>
            <person name="Theobald S."/>
            <person name="Kildgaard S."/>
            <person name="Isbrandt T."/>
            <person name="Kuo A."/>
            <person name="Sato A."/>
            <person name="Lyhne E.K."/>
            <person name="Kogle M.E."/>
            <person name="Wiebenga A."/>
            <person name="Kun R.S."/>
            <person name="Lubbers R.J."/>
            <person name="Makela M.R."/>
            <person name="Barry K."/>
            <person name="Chovatia M."/>
            <person name="Clum A."/>
            <person name="Daum C."/>
            <person name="Haridas S."/>
            <person name="He G."/>
            <person name="LaButti K."/>
            <person name="Lipzen A."/>
            <person name="Mondo S."/>
            <person name="Riley R."/>
            <person name="Salamov A."/>
            <person name="Simmons B.A."/>
            <person name="Magnuson J.K."/>
            <person name="Henrissat B."/>
            <person name="Mortensen U.H."/>
            <person name="Larsen T.O."/>
            <person name="Devries R.P."/>
            <person name="Grigoriev I.V."/>
            <person name="Machida M."/>
            <person name="Baker S.E."/>
            <person name="Andersen M.R."/>
        </authorList>
    </citation>
    <scope>NUCLEOTIDE SEQUENCE [LARGE SCALE GENOMIC DNA]</scope>
    <source>
        <strain evidence="13 14">CBS 151.66</strain>
    </source>
</reference>
<dbReference type="SUPFAM" id="SSF57701">
    <property type="entry name" value="Zn2/Cys6 DNA-binding domain"/>
    <property type="match status" value="1"/>
</dbReference>
<evidence type="ECO:0000256" key="10">
    <source>
        <dbReference type="PROSITE-ProRule" id="PRU00042"/>
    </source>
</evidence>
<dbReference type="GO" id="GO:0000785">
    <property type="term" value="C:chromatin"/>
    <property type="evidence" value="ECO:0007669"/>
    <property type="project" value="TreeGrafter"/>
</dbReference>
<keyword evidence="6" id="KW-0805">Transcription regulation</keyword>
<keyword evidence="2" id="KW-0479">Metal-binding</keyword>
<keyword evidence="3" id="KW-0677">Repeat</keyword>
<dbReference type="CDD" id="cd00067">
    <property type="entry name" value="GAL4"/>
    <property type="match status" value="1"/>
</dbReference>
<dbReference type="Proteomes" id="UP000326565">
    <property type="component" value="Unassembled WGS sequence"/>
</dbReference>
<evidence type="ECO:0008006" key="15">
    <source>
        <dbReference type="Google" id="ProtNLM"/>
    </source>
</evidence>
<evidence type="ECO:0000259" key="11">
    <source>
        <dbReference type="PROSITE" id="PS50048"/>
    </source>
</evidence>
<feature type="domain" description="C2H2-type" evidence="12">
    <location>
        <begin position="44"/>
        <end position="72"/>
    </location>
</feature>
<dbReference type="Gene3D" id="4.10.240.10">
    <property type="entry name" value="Zn(2)-C6 fungal-type DNA-binding domain"/>
    <property type="match status" value="1"/>
</dbReference>
<evidence type="ECO:0000256" key="4">
    <source>
        <dbReference type="ARBA" id="ARBA00022771"/>
    </source>
</evidence>
<dbReference type="SUPFAM" id="SSF57667">
    <property type="entry name" value="beta-beta-alpha zinc fingers"/>
    <property type="match status" value="1"/>
</dbReference>
<dbReference type="AlphaFoldDB" id="A0A5N5XAM0"/>
<dbReference type="CDD" id="cd12148">
    <property type="entry name" value="fungal_TF_MHR"/>
    <property type="match status" value="1"/>
</dbReference>
<dbReference type="InterPro" id="IPR007219">
    <property type="entry name" value="XnlR_reg_dom"/>
</dbReference>
<keyword evidence="8" id="KW-0804">Transcription</keyword>
<dbReference type="GO" id="GO:0000978">
    <property type="term" value="F:RNA polymerase II cis-regulatory region sequence-specific DNA binding"/>
    <property type="evidence" value="ECO:0007669"/>
    <property type="project" value="InterPro"/>
</dbReference>
<evidence type="ECO:0000256" key="2">
    <source>
        <dbReference type="ARBA" id="ARBA00022723"/>
    </source>
</evidence>